<keyword evidence="2" id="KW-0732">Signal</keyword>
<keyword evidence="4" id="KW-1185">Reference proteome</keyword>
<organism evidence="3 4">
    <name type="scientific">Prorocentrum cordatum</name>
    <dbReference type="NCBI Taxonomy" id="2364126"/>
    <lineage>
        <taxon>Eukaryota</taxon>
        <taxon>Sar</taxon>
        <taxon>Alveolata</taxon>
        <taxon>Dinophyceae</taxon>
        <taxon>Prorocentrales</taxon>
        <taxon>Prorocentraceae</taxon>
        <taxon>Prorocentrum</taxon>
    </lineage>
</organism>
<gene>
    <name evidence="3" type="ORF">PCOR1329_LOCUS21716</name>
</gene>
<evidence type="ECO:0000256" key="2">
    <source>
        <dbReference type="SAM" id="SignalP"/>
    </source>
</evidence>
<comment type="caution">
    <text evidence="3">The sequence shown here is derived from an EMBL/GenBank/DDBJ whole genome shotgun (WGS) entry which is preliminary data.</text>
</comment>
<accession>A0ABN9RLK3</accession>
<feature type="region of interest" description="Disordered" evidence="1">
    <location>
        <begin position="168"/>
        <end position="212"/>
    </location>
</feature>
<evidence type="ECO:0000313" key="4">
    <source>
        <dbReference type="Proteomes" id="UP001189429"/>
    </source>
</evidence>
<evidence type="ECO:0000256" key="1">
    <source>
        <dbReference type="SAM" id="MobiDB-lite"/>
    </source>
</evidence>
<feature type="chain" id="PRO_5046415100" evidence="2">
    <location>
        <begin position="20"/>
        <end position="380"/>
    </location>
</feature>
<reference evidence="3" key="1">
    <citation type="submission" date="2023-10" db="EMBL/GenBank/DDBJ databases">
        <authorList>
            <person name="Chen Y."/>
            <person name="Shah S."/>
            <person name="Dougan E. K."/>
            <person name="Thang M."/>
            <person name="Chan C."/>
        </authorList>
    </citation>
    <scope>NUCLEOTIDE SEQUENCE [LARGE SCALE GENOMIC DNA]</scope>
</reference>
<name>A0ABN9RLK3_9DINO</name>
<feature type="signal peptide" evidence="2">
    <location>
        <begin position="1"/>
        <end position="19"/>
    </location>
</feature>
<feature type="region of interest" description="Disordered" evidence="1">
    <location>
        <begin position="29"/>
        <end position="50"/>
    </location>
</feature>
<dbReference type="Proteomes" id="UP001189429">
    <property type="component" value="Unassembled WGS sequence"/>
</dbReference>
<proteinExistence type="predicted"/>
<dbReference type="EMBL" id="CAUYUJ010007180">
    <property type="protein sequence ID" value="CAK0819820.1"/>
    <property type="molecule type" value="Genomic_DNA"/>
</dbReference>
<feature type="compositionally biased region" description="Basic and acidic residues" evidence="1">
    <location>
        <begin position="33"/>
        <end position="50"/>
    </location>
</feature>
<evidence type="ECO:0000313" key="3">
    <source>
        <dbReference type="EMBL" id="CAK0819820.1"/>
    </source>
</evidence>
<sequence length="380" mass="42651">MAPARGALLGALLLASAAALQPVGDAVGDEAPALEKEEWPRRRARKEARQRLDQMPFEDLRRFGRVMEMDDDLQLRDGPPPAAGCYMRMSSGCPRQPMRTQAWRRDQLASDRGLDDEGCRRRKEVWDRYCGSEDAEMLYVGGQASSKTISTLQVDAVWWPWGKKHESTKLDEEAPAVPAGKPDRTEDESKNDEENEGEEKQNRIINGYPSRPGCYFRQPSKCPAKPQFTSMWRHDTWAEENGLDEAGCKDRKGYWDRYCESNDTKIVHIGADLGIINETSSQEAQAAVATEQEPGASAQKIIAQDASDAFVGTPTSPGCYMRMSSGCPGKPMETHAWRLDSWAEAHDLDQADCEARKYVWDRYCETDDAKVLFVPKLPNP</sequence>
<protein>
    <submittedName>
        <fullName evidence="3">Uncharacterized protein</fullName>
    </submittedName>
</protein>